<protein>
    <recommendedName>
        <fullName evidence="1">TIR domain-containing protein</fullName>
    </recommendedName>
</protein>
<evidence type="ECO:0000313" key="2">
    <source>
        <dbReference type="EMBL" id="KAJ8391656.1"/>
    </source>
</evidence>
<organism evidence="2 3">
    <name type="scientific">Aldrovandia affinis</name>
    <dbReference type="NCBI Taxonomy" id="143900"/>
    <lineage>
        <taxon>Eukaryota</taxon>
        <taxon>Metazoa</taxon>
        <taxon>Chordata</taxon>
        <taxon>Craniata</taxon>
        <taxon>Vertebrata</taxon>
        <taxon>Euteleostomi</taxon>
        <taxon>Actinopterygii</taxon>
        <taxon>Neopterygii</taxon>
        <taxon>Teleostei</taxon>
        <taxon>Notacanthiformes</taxon>
        <taxon>Halosauridae</taxon>
        <taxon>Aldrovandia</taxon>
    </lineage>
</organism>
<proteinExistence type="predicted"/>
<sequence length="474" mass="53421">MAILDHGPYKEKLGEKNVQYLVKASLCILHNVAKVPQNRPLLRQNDGVQKIAYYTRVDDELLRVVSIMLLGYIIDEDESELIMDQSGAVEIMVKLLQGALNSKDRRCRGYTPFEITEGLTLIATCERNKKKIYDSGAIPIFLDMMQSEDSRDRLFATKVIWQLAFNGTLREKLKDNEALMSTLEGLSKDSSKAVSNAAQGAQWVIQKQAEEKSRTKPDAQSVNQTSGHVMISYQWDNQKMMLEVNKTLQNAGIKVWMDVEQMAGSTLQAMAEAVEKAYVVVICVSPKYKDSPNCRTEAEYTFQLRKEIIPLMMERNYNPDGWLGALLGAKLWIDFSDGCNFEESINQLIKEIKGHTPVENEVVTAVANNDHQTNASNKGPALGTWTKKDVRSWLKKNGLDFCLGVLAEYDGSLISQLQRLRKEVQSRRARHTEVPQGTHVAPEFFYASLRKDLGCSTLSEILQFSRALETIDGP</sequence>
<dbReference type="Proteomes" id="UP001221898">
    <property type="component" value="Unassembled WGS sequence"/>
</dbReference>
<reference evidence="2" key="1">
    <citation type="journal article" date="2023" name="Science">
        <title>Genome structures resolve the early diversification of teleost fishes.</title>
        <authorList>
            <person name="Parey E."/>
            <person name="Louis A."/>
            <person name="Montfort J."/>
            <person name="Bouchez O."/>
            <person name="Roques C."/>
            <person name="Iampietro C."/>
            <person name="Lluch J."/>
            <person name="Castinel A."/>
            <person name="Donnadieu C."/>
            <person name="Desvignes T."/>
            <person name="Floi Bucao C."/>
            <person name="Jouanno E."/>
            <person name="Wen M."/>
            <person name="Mejri S."/>
            <person name="Dirks R."/>
            <person name="Jansen H."/>
            <person name="Henkel C."/>
            <person name="Chen W.J."/>
            <person name="Zahm M."/>
            <person name="Cabau C."/>
            <person name="Klopp C."/>
            <person name="Thompson A.W."/>
            <person name="Robinson-Rechavi M."/>
            <person name="Braasch I."/>
            <person name="Lecointre G."/>
            <person name="Bobe J."/>
            <person name="Postlethwait J.H."/>
            <person name="Berthelot C."/>
            <person name="Roest Crollius H."/>
            <person name="Guiguen Y."/>
        </authorList>
    </citation>
    <scope>NUCLEOTIDE SEQUENCE</scope>
    <source>
        <strain evidence="2">NC1722</strain>
    </source>
</reference>
<accession>A0AAD7RZ51</accession>
<dbReference type="InterPro" id="IPR011989">
    <property type="entry name" value="ARM-like"/>
</dbReference>
<dbReference type="AlphaFoldDB" id="A0AAD7RZ51"/>
<feature type="domain" description="TIR" evidence="1">
    <location>
        <begin position="229"/>
        <end position="349"/>
    </location>
</feature>
<dbReference type="Gene3D" id="3.40.50.10140">
    <property type="entry name" value="Toll/interleukin-1 receptor homology (TIR) domain"/>
    <property type="match status" value="1"/>
</dbReference>
<dbReference type="SUPFAM" id="SSF52200">
    <property type="entry name" value="Toll/Interleukin receptor TIR domain"/>
    <property type="match status" value="1"/>
</dbReference>
<dbReference type="EMBL" id="JAINUG010000155">
    <property type="protein sequence ID" value="KAJ8391656.1"/>
    <property type="molecule type" value="Genomic_DNA"/>
</dbReference>
<name>A0AAD7RZ51_9TELE</name>
<dbReference type="GO" id="GO:0007165">
    <property type="term" value="P:signal transduction"/>
    <property type="evidence" value="ECO:0007669"/>
    <property type="project" value="InterPro"/>
</dbReference>
<dbReference type="Pfam" id="PF13676">
    <property type="entry name" value="TIR_2"/>
    <property type="match status" value="1"/>
</dbReference>
<evidence type="ECO:0000259" key="1">
    <source>
        <dbReference type="Pfam" id="PF13676"/>
    </source>
</evidence>
<dbReference type="InterPro" id="IPR016024">
    <property type="entry name" value="ARM-type_fold"/>
</dbReference>
<dbReference type="InterPro" id="IPR000157">
    <property type="entry name" value="TIR_dom"/>
</dbReference>
<dbReference type="InterPro" id="IPR035897">
    <property type="entry name" value="Toll_tir_struct_dom_sf"/>
</dbReference>
<comment type="caution">
    <text evidence="2">The sequence shown here is derived from an EMBL/GenBank/DDBJ whole genome shotgun (WGS) entry which is preliminary data.</text>
</comment>
<dbReference type="PANTHER" id="PTHR46270:SF2">
    <property type="entry name" value="TIR DOMAIN-CONTAINING PROTEIN"/>
    <property type="match status" value="1"/>
</dbReference>
<dbReference type="Gene3D" id="1.25.10.10">
    <property type="entry name" value="Leucine-rich Repeat Variant"/>
    <property type="match status" value="1"/>
</dbReference>
<dbReference type="SUPFAM" id="SSF48371">
    <property type="entry name" value="ARM repeat"/>
    <property type="match status" value="1"/>
</dbReference>
<dbReference type="PANTHER" id="PTHR46270">
    <property type="entry name" value="ARMADILLO-TYPE FOLD-RELATED"/>
    <property type="match status" value="1"/>
</dbReference>
<evidence type="ECO:0000313" key="3">
    <source>
        <dbReference type="Proteomes" id="UP001221898"/>
    </source>
</evidence>
<gene>
    <name evidence="2" type="ORF">AAFF_G00087970</name>
</gene>
<keyword evidence="3" id="KW-1185">Reference proteome</keyword>